<reference evidence="3" key="1">
    <citation type="submission" date="2022-11" db="UniProtKB">
        <authorList>
            <consortium name="WormBaseParasite"/>
        </authorList>
    </citation>
    <scope>IDENTIFICATION</scope>
</reference>
<evidence type="ECO:0000313" key="2">
    <source>
        <dbReference type="Proteomes" id="UP000887569"/>
    </source>
</evidence>
<dbReference type="Proteomes" id="UP000887569">
    <property type="component" value="Unplaced"/>
</dbReference>
<dbReference type="AlphaFoldDB" id="A0A915A3K6"/>
<organism evidence="2 3">
    <name type="scientific">Parascaris univalens</name>
    <name type="common">Nematode worm</name>
    <dbReference type="NCBI Taxonomy" id="6257"/>
    <lineage>
        <taxon>Eukaryota</taxon>
        <taxon>Metazoa</taxon>
        <taxon>Ecdysozoa</taxon>
        <taxon>Nematoda</taxon>
        <taxon>Chromadorea</taxon>
        <taxon>Rhabditida</taxon>
        <taxon>Spirurina</taxon>
        <taxon>Ascaridomorpha</taxon>
        <taxon>Ascaridoidea</taxon>
        <taxon>Ascarididae</taxon>
        <taxon>Parascaris</taxon>
    </lineage>
</organism>
<protein>
    <submittedName>
        <fullName evidence="3">Uncharacterized protein</fullName>
    </submittedName>
</protein>
<evidence type="ECO:0000313" key="3">
    <source>
        <dbReference type="WBParaSite" id="PgE393_g001_t01"/>
    </source>
</evidence>
<sequence length="104" mass="11329">MASLKNSPLEQQMCSPSEVVLGVATPLKHDLHHIHSKMRLRNRDTDNVETSDSVNVTSDVTGGHAKVGNGRARGLRGATKVSSSPSLGVRRLVKRGDILFLKFR</sequence>
<keyword evidence="2" id="KW-1185">Reference proteome</keyword>
<feature type="region of interest" description="Disordered" evidence="1">
    <location>
        <begin position="46"/>
        <end position="81"/>
    </location>
</feature>
<accession>A0A915A3K6</accession>
<proteinExistence type="predicted"/>
<name>A0A915A3K6_PARUN</name>
<feature type="compositionally biased region" description="Polar residues" evidence="1">
    <location>
        <begin position="48"/>
        <end position="60"/>
    </location>
</feature>
<evidence type="ECO:0000256" key="1">
    <source>
        <dbReference type="SAM" id="MobiDB-lite"/>
    </source>
</evidence>
<dbReference type="WBParaSite" id="PgE393_g001_t01">
    <property type="protein sequence ID" value="PgE393_g001_t01"/>
    <property type="gene ID" value="PgE393_g001"/>
</dbReference>